<sequence length="166" mass="18495">MQCAARVPLQLDAWRWQRPATAFAGSIARHAKLHAGGEWHLQGRPLRLPERSAGAGGDERALPVVNMHPGARKRSLRAVALEQARTRVVHVAGMGMSTPFHPKERLSFASPALVDDLTADASDGSKVDLRHPQLLLWWQPRRRHAMTLRCMRATAAEFIYLTQTLT</sequence>
<protein>
    <submittedName>
        <fullName evidence="1">Uncharacterized protein</fullName>
    </submittedName>
</protein>
<dbReference type="EMBL" id="HBEY01001780">
    <property type="protein sequence ID" value="CAD8597577.1"/>
    <property type="molecule type" value="Transcribed_RNA"/>
</dbReference>
<organism evidence="1">
    <name type="scientific">Coccolithus braarudii</name>
    <dbReference type="NCBI Taxonomy" id="221442"/>
    <lineage>
        <taxon>Eukaryota</taxon>
        <taxon>Haptista</taxon>
        <taxon>Haptophyta</taxon>
        <taxon>Prymnesiophyceae</taxon>
        <taxon>Coccolithales</taxon>
        <taxon>Coccolithaceae</taxon>
        <taxon>Coccolithus</taxon>
    </lineage>
</organism>
<dbReference type="AlphaFoldDB" id="A0A7S0L2J2"/>
<reference evidence="1" key="1">
    <citation type="submission" date="2021-01" db="EMBL/GenBank/DDBJ databases">
        <authorList>
            <person name="Corre E."/>
            <person name="Pelletier E."/>
            <person name="Niang G."/>
            <person name="Scheremetjew M."/>
            <person name="Finn R."/>
            <person name="Kale V."/>
            <person name="Holt S."/>
            <person name="Cochrane G."/>
            <person name="Meng A."/>
            <person name="Brown T."/>
            <person name="Cohen L."/>
        </authorList>
    </citation>
    <scope>NUCLEOTIDE SEQUENCE</scope>
    <source>
        <strain evidence="1">PLY182g</strain>
    </source>
</reference>
<accession>A0A7S0L2J2</accession>
<name>A0A7S0L2J2_9EUKA</name>
<proteinExistence type="predicted"/>
<gene>
    <name evidence="1" type="ORF">CPEL01642_LOCUS906</name>
</gene>
<evidence type="ECO:0000313" key="1">
    <source>
        <dbReference type="EMBL" id="CAD8597577.1"/>
    </source>
</evidence>